<dbReference type="Gene3D" id="1.10.1660.10">
    <property type="match status" value="1"/>
</dbReference>
<proteinExistence type="predicted"/>
<dbReference type="Pfam" id="PF13411">
    <property type="entry name" value="MerR_1"/>
    <property type="match status" value="1"/>
</dbReference>
<dbReference type="EMBL" id="RHGB01000011">
    <property type="protein sequence ID" value="RNL61844.1"/>
    <property type="molecule type" value="Genomic_DNA"/>
</dbReference>
<evidence type="ECO:0000256" key="3">
    <source>
        <dbReference type="ARBA" id="ARBA00023125"/>
    </source>
</evidence>
<dbReference type="PANTHER" id="PTHR30204">
    <property type="entry name" value="REDOX-CYCLING DRUG-SENSING TRANSCRIPTIONAL ACTIVATOR SOXR"/>
    <property type="match status" value="1"/>
</dbReference>
<dbReference type="PROSITE" id="PS50937">
    <property type="entry name" value="HTH_MERR_2"/>
    <property type="match status" value="1"/>
</dbReference>
<evidence type="ECO:0000259" key="5">
    <source>
        <dbReference type="PROSITE" id="PS50937"/>
    </source>
</evidence>
<evidence type="ECO:0000313" key="6">
    <source>
        <dbReference type="EMBL" id="RNL61844.1"/>
    </source>
</evidence>
<gene>
    <name evidence="6" type="ORF">D0911_11230</name>
</gene>
<name>A0ABX9W2G4_9GAMM</name>
<dbReference type="SUPFAM" id="SSF46955">
    <property type="entry name" value="Putative DNA-binding domain"/>
    <property type="match status" value="1"/>
</dbReference>
<keyword evidence="3" id="KW-0238">DNA-binding</keyword>
<feature type="domain" description="HTH merR-type" evidence="5">
    <location>
        <begin position="1"/>
        <end position="70"/>
    </location>
</feature>
<dbReference type="InterPro" id="IPR009061">
    <property type="entry name" value="DNA-bd_dom_put_sf"/>
</dbReference>
<keyword evidence="1" id="KW-0678">Repressor</keyword>
<protein>
    <submittedName>
        <fullName evidence="6">MerR family transcriptional regulator</fullName>
    </submittedName>
</protein>
<dbReference type="SMART" id="SM00422">
    <property type="entry name" value="HTH_MERR"/>
    <property type="match status" value="1"/>
</dbReference>
<keyword evidence="2" id="KW-0805">Transcription regulation</keyword>
<organism evidence="6 7">
    <name type="scientific">Zhongshania marina</name>
    <dbReference type="NCBI Taxonomy" id="2304603"/>
    <lineage>
        <taxon>Bacteria</taxon>
        <taxon>Pseudomonadati</taxon>
        <taxon>Pseudomonadota</taxon>
        <taxon>Gammaproteobacteria</taxon>
        <taxon>Cellvibrionales</taxon>
        <taxon>Spongiibacteraceae</taxon>
        <taxon>Zhongshania</taxon>
    </lineage>
</organism>
<dbReference type="PANTHER" id="PTHR30204:SF69">
    <property type="entry name" value="MERR-FAMILY TRANSCRIPTIONAL REGULATOR"/>
    <property type="match status" value="1"/>
</dbReference>
<dbReference type="InterPro" id="IPR047057">
    <property type="entry name" value="MerR_fam"/>
</dbReference>
<accession>A0ABX9W2G4</accession>
<dbReference type="InterPro" id="IPR000551">
    <property type="entry name" value="MerR-type_HTH_dom"/>
</dbReference>
<evidence type="ECO:0000256" key="2">
    <source>
        <dbReference type="ARBA" id="ARBA00023015"/>
    </source>
</evidence>
<comment type="caution">
    <text evidence="6">The sequence shown here is derived from an EMBL/GenBank/DDBJ whole genome shotgun (WGS) entry which is preliminary data.</text>
</comment>
<keyword evidence="7" id="KW-1185">Reference proteome</keyword>
<sequence length="228" mass="25534">MKMRELEKLSGINRKMIQHYINNGMLPEPERPKRNVAIYNEQHINALRSIRQLQSEGRLSIKEIKQLLAGNPGRHPANTAVYPHIDELFAAHSGVDLELVSLESLLPNFPHAAKDAASLERIGAIKLVNRNKKLYLTHLDAQIVGCWGDMREAGFTEEEGFNAEIVSIHVNAAEELANAEVNAFLSHTCPTYSVERKAEMAQAGSKITLNLFSLLRIKATMHALKHML</sequence>
<reference evidence="6 7" key="1">
    <citation type="submission" date="2018-10" db="EMBL/GenBank/DDBJ databases">
        <title>Draft genome sequence of Zhongshania sp. DSW25-10.</title>
        <authorList>
            <person name="Oh J."/>
        </authorList>
    </citation>
    <scope>NUCLEOTIDE SEQUENCE [LARGE SCALE GENOMIC DNA]</scope>
    <source>
        <strain evidence="6 7">DSW25-10</strain>
    </source>
</reference>
<evidence type="ECO:0000256" key="4">
    <source>
        <dbReference type="ARBA" id="ARBA00023163"/>
    </source>
</evidence>
<evidence type="ECO:0000313" key="7">
    <source>
        <dbReference type="Proteomes" id="UP000274695"/>
    </source>
</evidence>
<dbReference type="RefSeq" id="WP_123182681.1">
    <property type="nucleotide sequence ID" value="NZ_RHGB01000011.1"/>
</dbReference>
<evidence type="ECO:0000256" key="1">
    <source>
        <dbReference type="ARBA" id="ARBA00022491"/>
    </source>
</evidence>
<dbReference type="Proteomes" id="UP000274695">
    <property type="component" value="Unassembled WGS sequence"/>
</dbReference>
<keyword evidence="4" id="KW-0804">Transcription</keyword>